<evidence type="ECO:0000313" key="2">
    <source>
        <dbReference type="EMBL" id="KUN09462.1"/>
    </source>
</evidence>
<keyword evidence="3" id="KW-1185">Reference proteome</keyword>
<dbReference type="AlphaFoldDB" id="A0A124HH95"/>
<evidence type="ECO:0000259" key="1">
    <source>
        <dbReference type="Pfam" id="PF12680"/>
    </source>
</evidence>
<sequence>MPAVVSDWSAAWNGTDPDQLGTLFTPDGTYTDQAIGVTFHGRQEIAGWKARTDSLIDNVHVTVHAAHRAGGHITVEGVYAGHIKGAPKPFAVPLATLLTTQGRRITSDQDFYSLNAVLAQSGLPADWSPPTS</sequence>
<evidence type="ECO:0000313" key="3">
    <source>
        <dbReference type="Proteomes" id="UP000053127"/>
    </source>
</evidence>
<dbReference type="Pfam" id="PF12680">
    <property type="entry name" value="SnoaL_2"/>
    <property type="match status" value="1"/>
</dbReference>
<dbReference type="Proteomes" id="UP000053127">
    <property type="component" value="Unassembled WGS sequence"/>
</dbReference>
<name>A0A124HH95_9ACTN</name>
<organism evidence="2 3">
    <name type="scientific">Streptomyces yokosukanensis</name>
    <dbReference type="NCBI Taxonomy" id="67386"/>
    <lineage>
        <taxon>Bacteria</taxon>
        <taxon>Bacillati</taxon>
        <taxon>Actinomycetota</taxon>
        <taxon>Actinomycetes</taxon>
        <taxon>Kitasatosporales</taxon>
        <taxon>Streptomycetaceae</taxon>
        <taxon>Streptomyces</taxon>
    </lineage>
</organism>
<feature type="domain" description="SnoaL-like" evidence="1">
    <location>
        <begin position="5"/>
        <end position="106"/>
    </location>
</feature>
<accession>A0A124HH95</accession>
<gene>
    <name evidence="2" type="ORF">AQI95_05350</name>
</gene>
<comment type="caution">
    <text evidence="2">The sequence shown here is derived from an EMBL/GenBank/DDBJ whole genome shotgun (WGS) entry which is preliminary data.</text>
</comment>
<dbReference type="STRING" id="67386.AQI95_05350"/>
<dbReference type="Gene3D" id="3.10.450.50">
    <property type="match status" value="1"/>
</dbReference>
<dbReference type="SUPFAM" id="SSF54427">
    <property type="entry name" value="NTF2-like"/>
    <property type="match status" value="1"/>
</dbReference>
<protein>
    <recommendedName>
        <fullName evidence="1">SnoaL-like domain-containing protein</fullName>
    </recommendedName>
</protein>
<dbReference type="InterPro" id="IPR037401">
    <property type="entry name" value="SnoaL-like"/>
</dbReference>
<proteinExistence type="predicted"/>
<dbReference type="EMBL" id="LMWN01000006">
    <property type="protein sequence ID" value="KUN09462.1"/>
    <property type="molecule type" value="Genomic_DNA"/>
</dbReference>
<dbReference type="InterPro" id="IPR032710">
    <property type="entry name" value="NTF2-like_dom_sf"/>
</dbReference>
<reference evidence="2 3" key="1">
    <citation type="submission" date="2015-10" db="EMBL/GenBank/DDBJ databases">
        <title>Draft genome sequence of Streptomyces yokosukanensis DSM 40224, type strain for the species Streptomyces yokosukanensis.</title>
        <authorList>
            <person name="Ruckert C."/>
            <person name="Winkler A."/>
            <person name="Kalinowski J."/>
            <person name="Kampfer P."/>
            <person name="Glaeser S."/>
        </authorList>
    </citation>
    <scope>NUCLEOTIDE SEQUENCE [LARGE SCALE GENOMIC DNA]</scope>
    <source>
        <strain evidence="2 3">DSM 40224</strain>
    </source>
</reference>